<dbReference type="PANTHER" id="PTHR43792">
    <property type="entry name" value="GNAT FAMILY, PUTATIVE (AFU_ORTHOLOGUE AFUA_3G00765)-RELATED-RELATED"/>
    <property type="match status" value="1"/>
</dbReference>
<organism evidence="2 3">
    <name type="scientific">Vibrio tarriae</name>
    <dbReference type="NCBI Taxonomy" id="2014742"/>
    <lineage>
        <taxon>Bacteria</taxon>
        <taxon>Pseudomonadati</taxon>
        <taxon>Pseudomonadota</taxon>
        <taxon>Gammaproteobacteria</taxon>
        <taxon>Vibrionales</taxon>
        <taxon>Vibrionaceae</taxon>
        <taxon>Vibrio</taxon>
    </lineage>
</organism>
<dbReference type="GO" id="GO:0016747">
    <property type="term" value="F:acyltransferase activity, transferring groups other than amino-acyl groups"/>
    <property type="evidence" value="ECO:0007669"/>
    <property type="project" value="InterPro"/>
</dbReference>
<name>A0AAU8WH23_9VIBR</name>
<gene>
    <name evidence="2" type="ORF">CEQ48_01150</name>
</gene>
<dbReference type="KEGG" id="vti:CEQ48_01150"/>
<dbReference type="InterPro" id="IPR016181">
    <property type="entry name" value="Acyl_CoA_acyltransferase"/>
</dbReference>
<dbReference type="EMBL" id="CP022352">
    <property type="protein sequence ID" value="ASK53453.1"/>
    <property type="molecule type" value="Genomic_DNA"/>
</dbReference>
<sequence length="160" mass="17847">MELQQLNQRHLKCLLDHICLDSELTFCEGAVPPKHVLIRSYEQLQNSKAEIWSLPYMMSVGNNVVGFCGFKDEPQDGEVEIGYNVSPHKQGRGFAKLAVNQLCQLAFNVDSIESVVALISSANLASLNVVRANNFVFMGFVVDSDNEKLEKWVLKRASCA</sequence>
<dbReference type="AlphaFoldDB" id="A0AAU8WH23"/>
<feature type="domain" description="N-acetyltransferase" evidence="1">
    <location>
        <begin position="1"/>
        <end position="160"/>
    </location>
</feature>
<protein>
    <submittedName>
        <fullName evidence="2">GNAT family N-acetyltransferase</fullName>
    </submittedName>
</protein>
<dbReference type="InterPro" id="IPR000182">
    <property type="entry name" value="GNAT_dom"/>
</dbReference>
<dbReference type="Gene3D" id="3.40.630.30">
    <property type="match status" value="1"/>
</dbReference>
<proteinExistence type="predicted"/>
<evidence type="ECO:0000313" key="2">
    <source>
        <dbReference type="EMBL" id="ASK53453.1"/>
    </source>
</evidence>
<dbReference type="RefSeq" id="WP_089069919.1">
    <property type="nucleotide sequence ID" value="NZ_CP022352.1"/>
</dbReference>
<dbReference type="PROSITE" id="PS51186">
    <property type="entry name" value="GNAT"/>
    <property type="match status" value="1"/>
</dbReference>
<dbReference type="Proteomes" id="UP000198371">
    <property type="component" value="Chromosome 2"/>
</dbReference>
<dbReference type="InterPro" id="IPR051531">
    <property type="entry name" value="N-acetyltransferase"/>
</dbReference>
<reference evidence="2 3" key="2">
    <citation type="submission" date="2017-06" db="EMBL/GenBank/DDBJ databases">
        <title>Complete genome sequence of Vibrio sp. 2521-89, a close relative of Vibrio cholerae isolated from lake water in New Mexico, USA.</title>
        <authorList>
            <person name="Liang K."/>
            <person name="Orata F.D."/>
            <person name="Winkjer N.S."/>
            <person name="Tarr C.L."/>
            <person name="Boucher Y."/>
        </authorList>
    </citation>
    <scope>NUCLEOTIDE SEQUENCE [LARGE SCALE GENOMIC DNA]</scope>
    <source>
        <strain evidence="2 3">2521-89</strain>
    </source>
</reference>
<evidence type="ECO:0000259" key="1">
    <source>
        <dbReference type="PROSITE" id="PS51186"/>
    </source>
</evidence>
<keyword evidence="3" id="KW-1185">Reference proteome</keyword>
<accession>A0AAU8WH23</accession>
<reference evidence="3" key="1">
    <citation type="journal article" date="2017" name="Genome Announc.">
        <title>Complete Genome Sequence of Vibrio sp. Strain 2521-89, a Close Relative of Vibrio cholerae Isolated from Lake Water in New Mexico, USA.</title>
        <authorList>
            <person name="Liang K."/>
            <person name="Orata F.D."/>
            <person name="Winkjer N.S."/>
            <person name="Rowe L.A."/>
            <person name="Tarr C.L."/>
            <person name="Boucher Y."/>
        </authorList>
    </citation>
    <scope>NUCLEOTIDE SEQUENCE [LARGE SCALE GENOMIC DNA]</scope>
    <source>
        <strain evidence="3">2521-89</strain>
    </source>
</reference>
<dbReference type="PANTHER" id="PTHR43792:SF13">
    <property type="entry name" value="ACETYLTRANSFERASE"/>
    <property type="match status" value="1"/>
</dbReference>
<dbReference type="SUPFAM" id="SSF55729">
    <property type="entry name" value="Acyl-CoA N-acyltransferases (Nat)"/>
    <property type="match status" value="1"/>
</dbReference>
<evidence type="ECO:0000313" key="3">
    <source>
        <dbReference type="Proteomes" id="UP000198371"/>
    </source>
</evidence>
<dbReference type="Pfam" id="PF13302">
    <property type="entry name" value="Acetyltransf_3"/>
    <property type="match status" value="1"/>
</dbReference>